<dbReference type="PANTHER" id="PTHR23189">
    <property type="entry name" value="RNA RECOGNITION MOTIF-CONTAINING"/>
    <property type="match status" value="1"/>
</dbReference>
<evidence type="ECO:0000256" key="1">
    <source>
        <dbReference type="ARBA" id="ARBA00022737"/>
    </source>
</evidence>
<organism evidence="7 8">
    <name type="scientific">Strongyloides stercoralis</name>
    <name type="common">Threadworm</name>
    <dbReference type="NCBI Taxonomy" id="6248"/>
    <lineage>
        <taxon>Eukaryota</taxon>
        <taxon>Metazoa</taxon>
        <taxon>Ecdysozoa</taxon>
        <taxon>Nematoda</taxon>
        <taxon>Chromadorea</taxon>
        <taxon>Rhabditida</taxon>
        <taxon>Tylenchina</taxon>
        <taxon>Panagrolaimomorpha</taxon>
        <taxon>Strongyloidoidea</taxon>
        <taxon>Strongyloididae</taxon>
        <taxon>Strongyloides</taxon>
    </lineage>
</organism>
<feature type="region of interest" description="Disordered" evidence="5">
    <location>
        <begin position="1"/>
        <end position="54"/>
    </location>
</feature>
<feature type="compositionally biased region" description="Polar residues" evidence="5">
    <location>
        <begin position="23"/>
        <end position="32"/>
    </location>
</feature>
<dbReference type="InterPro" id="IPR012975">
    <property type="entry name" value="NOPS"/>
</dbReference>
<evidence type="ECO:0000256" key="2">
    <source>
        <dbReference type="ARBA" id="ARBA00022884"/>
    </source>
</evidence>
<dbReference type="WBParaSite" id="TCONS_00007554.p1">
    <property type="protein sequence ID" value="TCONS_00007554.p1"/>
    <property type="gene ID" value="XLOC_005581"/>
</dbReference>
<dbReference type="InterPro" id="IPR035979">
    <property type="entry name" value="RBD_domain_sf"/>
</dbReference>
<evidence type="ECO:0000313" key="8">
    <source>
        <dbReference type="WBParaSite" id="TCONS_00007554.p1"/>
    </source>
</evidence>
<dbReference type="Pfam" id="PF00076">
    <property type="entry name" value="RRM_1"/>
    <property type="match status" value="2"/>
</dbReference>
<dbReference type="Gene3D" id="6.10.250.1170">
    <property type="match status" value="1"/>
</dbReference>
<dbReference type="PROSITE" id="PS50102">
    <property type="entry name" value="RRM"/>
    <property type="match status" value="2"/>
</dbReference>
<dbReference type="Pfam" id="PF08075">
    <property type="entry name" value="NOPS"/>
    <property type="match status" value="1"/>
</dbReference>
<feature type="region of interest" description="Disordered" evidence="5">
    <location>
        <begin position="485"/>
        <end position="534"/>
    </location>
</feature>
<feature type="compositionally biased region" description="Polar residues" evidence="5">
    <location>
        <begin position="39"/>
        <end position="54"/>
    </location>
</feature>
<dbReference type="SMART" id="SM00360">
    <property type="entry name" value="RRM"/>
    <property type="match status" value="2"/>
</dbReference>
<protein>
    <submittedName>
        <fullName evidence="8">RRM domain-containing protein</fullName>
    </submittedName>
</protein>
<dbReference type="Proteomes" id="UP000035681">
    <property type="component" value="Unplaced"/>
</dbReference>
<evidence type="ECO:0000256" key="3">
    <source>
        <dbReference type="PROSITE-ProRule" id="PRU00176"/>
    </source>
</evidence>
<dbReference type="SUPFAM" id="SSF54928">
    <property type="entry name" value="RNA-binding domain, RBD"/>
    <property type="match status" value="1"/>
</dbReference>
<name>A0AAF5D6E4_STRER</name>
<keyword evidence="7" id="KW-1185">Reference proteome</keyword>
<evidence type="ECO:0000256" key="5">
    <source>
        <dbReference type="SAM" id="MobiDB-lite"/>
    </source>
</evidence>
<sequence length="534" mass="60856">MMNSSSTKKDSESSLNKLPPKQGNKNRSLSRSGNKRQSDGTNPYTKNSKYSKTGSPYGDLWRKFDGRQLDNLSDRPNPVTQYSRSSRLFVGNLPPNMTEQELKDIFSKVGEAREIYLSGKSFAFLRMENNGLATIARTVLDGTMHKGFSIRVRFAQHAAQIKLSELDPTVSNQMLYQLFSVFGEVQHAEHFCNDKNEATGEGVVMFEKRNSATDAVAAINDYVFSFTKNFKPIKAELATDNEDGGWPERLASKKRNLLDGKLMGPLVAKANSFEENIGRKWKELYEIEMKRRVAFEAELKAEREKFENDIDFQIQEYEANRIREDIRLRQEQLEKYEASRRERFNRHPNDIGPVGPQISNESFEQVGNFTNRQPYNEPPFNNNSGFNSMQNQMIRPPDNFNEGFPFHGGQNFGPPQGFGDNQYRGNQGPPCNMNASFGPPSNMDHQGSQFRNFMGGPDSFNNPPFPGDQFPNNHSMMFNGPMNGPPMRGPNDMKFPSNQRNLNNKSKYSMKINKTPMKSKQKGAKFKMDHSKKL</sequence>
<keyword evidence="4" id="KW-0175">Coiled coil</keyword>
<evidence type="ECO:0000313" key="7">
    <source>
        <dbReference type="Proteomes" id="UP000035681"/>
    </source>
</evidence>
<feature type="compositionally biased region" description="Polar residues" evidence="5">
    <location>
        <begin position="496"/>
        <end position="507"/>
    </location>
</feature>
<dbReference type="InterPro" id="IPR000504">
    <property type="entry name" value="RRM_dom"/>
</dbReference>
<evidence type="ECO:0000256" key="4">
    <source>
        <dbReference type="SAM" id="Coils"/>
    </source>
</evidence>
<evidence type="ECO:0000259" key="6">
    <source>
        <dbReference type="PROSITE" id="PS50102"/>
    </source>
</evidence>
<reference evidence="8" key="1">
    <citation type="submission" date="2024-02" db="UniProtKB">
        <authorList>
            <consortium name="WormBaseParasite"/>
        </authorList>
    </citation>
    <scope>IDENTIFICATION</scope>
</reference>
<keyword evidence="2 3" id="KW-0694">RNA-binding</keyword>
<dbReference type="AlphaFoldDB" id="A0AAF5D6E4"/>
<keyword evidence="1" id="KW-0677">Repeat</keyword>
<feature type="coiled-coil region" evidence="4">
    <location>
        <begin position="296"/>
        <end position="339"/>
    </location>
</feature>
<dbReference type="GO" id="GO:0003723">
    <property type="term" value="F:RNA binding"/>
    <property type="evidence" value="ECO:0007669"/>
    <property type="project" value="UniProtKB-UniRule"/>
</dbReference>
<feature type="domain" description="RRM" evidence="6">
    <location>
        <begin position="86"/>
        <end position="157"/>
    </location>
</feature>
<dbReference type="InterPro" id="IPR012677">
    <property type="entry name" value="Nucleotide-bd_a/b_plait_sf"/>
</dbReference>
<proteinExistence type="predicted"/>
<feature type="domain" description="RRM" evidence="6">
    <location>
        <begin position="159"/>
        <end position="240"/>
    </location>
</feature>
<accession>A0AAF5D6E4</accession>
<dbReference type="Gene3D" id="3.30.70.330">
    <property type="match status" value="2"/>
</dbReference>